<organism evidence="2 3">
    <name type="scientific">Loa loa</name>
    <name type="common">Eye worm</name>
    <name type="synonym">Filaria loa</name>
    <dbReference type="NCBI Taxonomy" id="7209"/>
    <lineage>
        <taxon>Eukaryota</taxon>
        <taxon>Metazoa</taxon>
        <taxon>Ecdysozoa</taxon>
        <taxon>Nematoda</taxon>
        <taxon>Chromadorea</taxon>
        <taxon>Rhabditida</taxon>
        <taxon>Spirurina</taxon>
        <taxon>Spiruromorpha</taxon>
        <taxon>Filarioidea</taxon>
        <taxon>Onchocercidae</taxon>
        <taxon>Loa</taxon>
    </lineage>
</organism>
<keyword evidence="1" id="KW-0732">Signal</keyword>
<evidence type="ECO:0000256" key="1">
    <source>
        <dbReference type="SAM" id="SignalP"/>
    </source>
</evidence>
<feature type="chain" id="PRO_5009309834" evidence="1">
    <location>
        <begin position="22"/>
        <end position="190"/>
    </location>
</feature>
<dbReference type="Proteomes" id="UP000095285">
    <property type="component" value="Unassembled WGS sequence"/>
</dbReference>
<name>A0A1I7V729_LOALO</name>
<proteinExistence type="predicted"/>
<keyword evidence="2" id="KW-1185">Reference proteome</keyword>
<accession>A0A1I7V729</accession>
<evidence type="ECO:0000313" key="2">
    <source>
        <dbReference type="Proteomes" id="UP000095285"/>
    </source>
</evidence>
<dbReference type="AlphaFoldDB" id="A0A1I7V729"/>
<protein>
    <submittedName>
        <fullName evidence="3">Secreted protein</fullName>
    </submittedName>
</protein>
<dbReference type="WBParaSite" id="EN70_10594">
    <property type="protein sequence ID" value="EN70_10594"/>
    <property type="gene ID" value="EN70_10594"/>
</dbReference>
<reference evidence="3" key="2">
    <citation type="submission" date="2016-11" db="UniProtKB">
        <authorList>
            <consortium name="WormBaseParasite"/>
        </authorList>
    </citation>
    <scope>IDENTIFICATION</scope>
</reference>
<evidence type="ECO:0000313" key="3">
    <source>
        <dbReference type="WBParaSite" id="EN70_10594"/>
    </source>
</evidence>
<sequence>MELHSLLFISCYVILLQEVEGSGIPPLLTNKQKIDGAGVDIEWDGSGISPDDEDGDVVEGSGAEIDKIDDSGSIPVTSATPIYSLNITRTTTHYSSFDIHELELEPDEEDVAIEEIPATTVTSITVQSWTTTSKRPLLPLTPLITEQTAPPTVFDEKHNIPFDTLLKPGVLAGDWVNSIMIEMDRQIGTD</sequence>
<feature type="signal peptide" evidence="1">
    <location>
        <begin position="1"/>
        <end position="21"/>
    </location>
</feature>
<reference evidence="2" key="1">
    <citation type="submission" date="2012-04" db="EMBL/GenBank/DDBJ databases">
        <title>The Genome Sequence of Loa loa.</title>
        <authorList>
            <consortium name="The Broad Institute Genome Sequencing Platform"/>
            <consortium name="Broad Institute Genome Sequencing Center for Infectious Disease"/>
            <person name="Nutman T.B."/>
            <person name="Fink D.L."/>
            <person name="Russ C."/>
            <person name="Young S."/>
            <person name="Zeng Q."/>
            <person name="Gargeya S."/>
            <person name="Alvarado L."/>
            <person name="Berlin A."/>
            <person name="Chapman S.B."/>
            <person name="Chen Z."/>
            <person name="Freedman E."/>
            <person name="Gellesch M."/>
            <person name="Goldberg J."/>
            <person name="Griggs A."/>
            <person name="Gujja S."/>
            <person name="Heilman E.R."/>
            <person name="Heiman D."/>
            <person name="Howarth C."/>
            <person name="Mehta T."/>
            <person name="Neiman D."/>
            <person name="Pearson M."/>
            <person name="Roberts A."/>
            <person name="Saif S."/>
            <person name="Shea T."/>
            <person name="Shenoy N."/>
            <person name="Sisk P."/>
            <person name="Stolte C."/>
            <person name="Sykes S."/>
            <person name="White J."/>
            <person name="Yandava C."/>
            <person name="Haas B."/>
            <person name="Henn M.R."/>
            <person name="Nusbaum C."/>
            <person name="Birren B."/>
        </authorList>
    </citation>
    <scope>NUCLEOTIDE SEQUENCE [LARGE SCALE GENOMIC DNA]</scope>
</reference>